<evidence type="ECO:0000256" key="3">
    <source>
        <dbReference type="ARBA" id="ARBA00022801"/>
    </source>
</evidence>
<sequence length="201" mass="22315">MRYDRTQTLPYDARRDPERSGPHATAPYGDRMTTTDGPLRIALICLGNICRSPMADVVLEAKLADAGLADAVEVGSGGTGDWHVGEPMDERAARELSAHGYDPSRHRARTIRPDWFQDHDLILTMDRSNYDDVVALAPTDADRTKVRMFRSFDPDAGPTDDEVPDPWYGGPAGFEQVLRMVERTTDAIVESTAALRDERRG</sequence>
<organism evidence="8 9">
    <name type="scientific">Mumia flava</name>
    <dbReference type="NCBI Taxonomy" id="1348852"/>
    <lineage>
        <taxon>Bacteria</taxon>
        <taxon>Bacillati</taxon>
        <taxon>Actinomycetota</taxon>
        <taxon>Actinomycetes</taxon>
        <taxon>Propionibacteriales</taxon>
        <taxon>Nocardioidaceae</taxon>
        <taxon>Mumia</taxon>
    </lineage>
</organism>
<evidence type="ECO:0000259" key="7">
    <source>
        <dbReference type="SMART" id="SM00226"/>
    </source>
</evidence>
<feature type="active site" description="Nucleophile" evidence="5">
    <location>
        <position position="45"/>
    </location>
</feature>
<feature type="compositionally biased region" description="Basic and acidic residues" evidence="6">
    <location>
        <begin position="12"/>
        <end position="21"/>
    </location>
</feature>
<reference evidence="8 9" key="1">
    <citation type="submission" date="2017-11" db="EMBL/GenBank/DDBJ databases">
        <title>Genomic Encyclopedia of Archaeal and Bacterial Type Strains, Phase II (KMG-II): From Individual Species to Whole Genera.</title>
        <authorList>
            <person name="Goeker M."/>
        </authorList>
    </citation>
    <scope>NUCLEOTIDE SEQUENCE [LARGE SCALE GENOMIC DNA]</scope>
    <source>
        <strain evidence="8 9">DSM 27763</strain>
    </source>
</reference>
<evidence type="ECO:0000313" key="8">
    <source>
        <dbReference type="EMBL" id="PJJ57928.1"/>
    </source>
</evidence>
<dbReference type="InterPro" id="IPR023485">
    <property type="entry name" value="Ptyr_pPase"/>
</dbReference>
<evidence type="ECO:0000256" key="1">
    <source>
        <dbReference type="ARBA" id="ARBA00011063"/>
    </source>
</evidence>
<evidence type="ECO:0000256" key="6">
    <source>
        <dbReference type="SAM" id="MobiDB-lite"/>
    </source>
</evidence>
<dbReference type="PANTHER" id="PTHR11717:SF7">
    <property type="entry name" value="LOW MOLECULAR WEIGHT PHOSPHOTYROSINE PROTEIN PHOSPHATASE"/>
    <property type="match status" value="1"/>
</dbReference>
<name>A0A2M9BIZ9_9ACTN</name>
<keyword evidence="3" id="KW-0378">Hydrolase</keyword>
<evidence type="ECO:0000256" key="2">
    <source>
        <dbReference type="ARBA" id="ARBA00013064"/>
    </source>
</evidence>
<protein>
    <recommendedName>
        <fullName evidence="2">protein-tyrosine-phosphatase</fullName>
        <ecNumber evidence="2">3.1.3.48</ecNumber>
    </recommendedName>
</protein>
<comment type="caution">
    <text evidence="8">The sequence shown here is derived from an EMBL/GenBank/DDBJ whole genome shotgun (WGS) entry which is preliminary data.</text>
</comment>
<dbReference type="SMART" id="SM00226">
    <property type="entry name" value="LMWPc"/>
    <property type="match status" value="1"/>
</dbReference>
<dbReference type="InterPro" id="IPR017867">
    <property type="entry name" value="Tyr_phospatase_low_mol_wt"/>
</dbReference>
<dbReference type="Gene3D" id="3.40.50.2300">
    <property type="match status" value="1"/>
</dbReference>
<dbReference type="AlphaFoldDB" id="A0A2M9BIZ9"/>
<evidence type="ECO:0000313" key="9">
    <source>
        <dbReference type="Proteomes" id="UP000230842"/>
    </source>
</evidence>
<feature type="active site" description="Proton donor" evidence="5">
    <location>
        <position position="165"/>
    </location>
</feature>
<dbReference type="EC" id="3.1.3.48" evidence="2"/>
<feature type="region of interest" description="Disordered" evidence="6">
    <location>
        <begin position="151"/>
        <end position="171"/>
    </location>
</feature>
<proteinExistence type="inferred from homology"/>
<comment type="similarity">
    <text evidence="1">Belongs to the low molecular weight phosphotyrosine protein phosphatase family.</text>
</comment>
<dbReference type="PANTHER" id="PTHR11717">
    <property type="entry name" value="LOW MOLECULAR WEIGHT PROTEIN TYROSINE PHOSPHATASE"/>
    <property type="match status" value="1"/>
</dbReference>
<evidence type="ECO:0000256" key="4">
    <source>
        <dbReference type="ARBA" id="ARBA00022912"/>
    </source>
</evidence>
<gene>
    <name evidence="8" type="ORF">CLV56_2167</name>
</gene>
<dbReference type="PRINTS" id="PR00719">
    <property type="entry name" value="LMWPTPASE"/>
</dbReference>
<feature type="region of interest" description="Disordered" evidence="6">
    <location>
        <begin position="1"/>
        <end position="32"/>
    </location>
</feature>
<dbReference type="Pfam" id="PF01451">
    <property type="entry name" value="LMWPc"/>
    <property type="match status" value="1"/>
</dbReference>
<accession>A0A2M9BIZ9</accession>
<keyword evidence="9" id="KW-1185">Reference proteome</keyword>
<evidence type="ECO:0000256" key="5">
    <source>
        <dbReference type="PIRSR" id="PIRSR617867-1"/>
    </source>
</evidence>
<dbReference type="InterPro" id="IPR036196">
    <property type="entry name" value="Ptyr_pPase_sf"/>
</dbReference>
<keyword evidence="4" id="KW-0904">Protein phosphatase</keyword>
<dbReference type="EMBL" id="PGEZ01000001">
    <property type="protein sequence ID" value="PJJ57928.1"/>
    <property type="molecule type" value="Genomic_DNA"/>
</dbReference>
<dbReference type="GO" id="GO:0004725">
    <property type="term" value="F:protein tyrosine phosphatase activity"/>
    <property type="evidence" value="ECO:0007669"/>
    <property type="project" value="UniProtKB-EC"/>
</dbReference>
<dbReference type="CDD" id="cd16343">
    <property type="entry name" value="LMWPTP"/>
    <property type="match status" value="1"/>
</dbReference>
<dbReference type="SUPFAM" id="SSF52788">
    <property type="entry name" value="Phosphotyrosine protein phosphatases I"/>
    <property type="match status" value="1"/>
</dbReference>
<feature type="active site" evidence="5">
    <location>
        <position position="51"/>
    </location>
</feature>
<dbReference type="Proteomes" id="UP000230842">
    <property type="component" value="Unassembled WGS sequence"/>
</dbReference>
<feature type="domain" description="Phosphotyrosine protein phosphatase I" evidence="7">
    <location>
        <begin position="39"/>
        <end position="191"/>
    </location>
</feature>
<dbReference type="InterPro" id="IPR050438">
    <property type="entry name" value="LMW_PTPase"/>
</dbReference>